<name>A0ABP4HAH3_9ACTN</name>
<gene>
    <name evidence="3" type="ORF">GCM10009665_53680</name>
</gene>
<dbReference type="Proteomes" id="UP001500037">
    <property type="component" value="Unassembled WGS sequence"/>
</dbReference>
<protein>
    <submittedName>
        <fullName evidence="3">Uncharacterized protein</fullName>
    </submittedName>
</protein>
<organism evidence="3 4">
    <name type="scientific">Kitasatospora nipponensis</name>
    <dbReference type="NCBI Taxonomy" id="258049"/>
    <lineage>
        <taxon>Bacteria</taxon>
        <taxon>Bacillati</taxon>
        <taxon>Actinomycetota</taxon>
        <taxon>Actinomycetes</taxon>
        <taxon>Kitasatosporales</taxon>
        <taxon>Streptomycetaceae</taxon>
        <taxon>Kitasatospora</taxon>
    </lineage>
</organism>
<keyword evidence="4" id="KW-1185">Reference proteome</keyword>
<evidence type="ECO:0000256" key="1">
    <source>
        <dbReference type="SAM" id="MobiDB-lite"/>
    </source>
</evidence>
<feature type="transmembrane region" description="Helical" evidence="2">
    <location>
        <begin position="12"/>
        <end position="31"/>
    </location>
</feature>
<feature type="region of interest" description="Disordered" evidence="1">
    <location>
        <begin position="110"/>
        <end position="133"/>
    </location>
</feature>
<keyword evidence="2" id="KW-0812">Transmembrane</keyword>
<feature type="transmembrane region" description="Helical" evidence="2">
    <location>
        <begin position="85"/>
        <end position="106"/>
    </location>
</feature>
<sequence>MSVTAERGRDRAGGCGWVLGAWVLATAGAFLGSATVVRAWHSCLGQDHESAATGSVAVVGFWAVLLTALLLLGALPGPPRRRRRWLWPAMLAVTAVLTWLFVVGMGTPPSPQPGSSAEVGCDTRPAYPFAGPG</sequence>
<keyword evidence="2" id="KW-1133">Transmembrane helix</keyword>
<dbReference type="EMBL" id="BAAALF010000119">
    <property type="protein sequence ID" value="GAA1256484.1"/>
    <property type="molecule type" value="Genomic_DNA"/>
</dbReference>
<keyword evidence="2" id="KW-0472">Membrane</keyword>
<accession>A0ABP4HAH3</accession>
<comment type="caution">
    <text evidence="3">The sequence shown here is derived from an EMBL/GenBank/DDBJ whole genome shotgun (WGS) entry which is preliminary data.</text>
</comment>
<evidence type="ECO:0000313" key="4">
    <source>
        <dbReference type="Proteomes" id="UP001500037"/>
    </source>
</evidence>
<proteinExistence type="predicted"/>
<reference evidence="4" key="1">
    <citation type="journal article" date="2019" name="Int. J. Syst. Evol. Microbiol.">
        <title>The Global Catalogue of Microorganisms (GCM) 10K type strain sequencing project: providing services to taxonomists for standard genome sequencing and annotation.</title>
        <authorList>
            <consortium name="The Broad Institute Genomics Platform"/>
            <consortium name="The Broad Institute Genome Sequencing Center for Infectious Disease"/>
            <person name="Wu L."/>
            <person name="Ma J."/>
        </authorList>
    </citation>
    <scope>NUCLEOTIDE SEQUENCE [LARGE SCALE GENOMIC DNA]</scope>
    <source>
        <strain evidence="4">JCM 13004</strain>
    </source>
</reference>
<evidence type="ECO:0000313" key="3">
    <source>
        <dbReference type="EMBL" id="GAA1256484.1"/>
    </source>
</evidence>
<feature type="transmembrane region" description="Helical" evidence="2">
    <location>
        <begin position="51"/>
        <end position="73"/>
    </location>
</feature>
<evidence type="ECO:0000256" key="2">
    <source>
        <dbReference type="SAM" id="Phobius"/>
    </source>
</evidence>